<comment type="caution">
    <text evidence="1">The sequence shown here is derived from an EMBL/GenBank/DDBJ whole genome shotgun (WGS) entry which is preliminary data.</text>
</comment>
<reference evidence="1" key="1">
    <citation type="submission" date="2022-04" db="EMBL/GenBank/DDBJ databases">
        <title>Genome of the entomopathogenic fungus Entomophthora muscae.</title>
        <authorList>
            <person name="Elya C."/>
            <person name="Lovett B.R."/>
            <person name="Lee E."/>
            <person name="Macias A.M."/>
            <person name="Hajek A.E."/>
            <person name="De Bivort B.L."/>
            <person name="Kasson M.T."/>
            <person name="De Fine Licht H.H."/>
            <person name="Stajich J.E."/>
        </authorList>
    </citation>
    <scope>NUCLEOTIDE SEQUENCE</scope>
    <source>
        <strain evidence="1">Berkeley</strain>
    </source>
</reference>
<dbReference type="Proteomes" id="UP001165960">
    <property type="component" value="Unassembled WGS sequence"/>
</dbReference>
<evidence type="ECO:0000313" key="1">
    <source>
        <dbReference type="EMBL" id="KAJ9062244.1"/>
    </source>
</evidence>
<sequence>MGCCQSTDQSGVAANESIENQLRADKASMKNEVKLLLLGAGESGKSTIVKQMELIHNGSYSDSAKNGFKEVIFSNTIVSMRVILEAMSELGISLGDDQNQAQVELVFQLPNPLNYSHLPSDVSRALNYCGRILELDIVFLAPVNISLMTQLPTILIQLTAFPSLIIFQLTKMYSGQESSLLESLRLSSMLAS</sequence>
<organism evidence="1 2">
    <name type="scientific">Entomophthora muscae</name>
    <dbReference type="NCBI Taxonomy" id="34485"/>
    <lineage>
        <taxon>Eukaryota</taxon>
        <taxon>Fungi</taxon>
        <taxon>Fungi incertae sedis</taxon>
        <taxon>Zoopagomycota</taxon>
        <taxon>Entomophthoromycotina</taxon>
        <taxon>Entomophthoromycetes</taxon>
        <taxon>Entomophthorales</taxon>
        <taxon>Entomophthoraceae</taxon>
        <taxon>Entomophthora</taxon>
    </lineage>
</organism>
<gene>
    <name evidence="1" type="primary">GPA1_4</name>
    <name evidence="1" type="ORF">DSO57_1012692</name>
</gene>
<dbReference type="EMBL" id="QTSX02005016">
    <property type="protein sequence ID" value="KAJ9062244.1"/>
    <property type="molecule type" value="Genomic_DNA"/>
</dbReference>
<proteinExistence type="predicted"/>
<protein>
    <submittedName>
        <fullName evidence="1">Guanine nucleotide-binding protein subunit alpha</fullName>
    </submittedName>
</protein>
<keyword evidence="2" id="KW-1185">Reference proteome</keyword>
<name>A0ACC2SIN6_9FUNG</name>
<accession>A0ACC2SIN6</accession>
<evidence type="ECO:0000313" key="2">
    <source>
        <dbReference type="Proteomes" id="UP001165960"/>
    </source>
</evidence>